<evidence type="ECO:0000256" key="1">
    <source>
        <dbReference type="ARBA" id="ARBA00022729"/>
    </source>
</evidence>
<evidence type="ECO:0000256" key="3">
    <source>
        <dbReference type="PROSITE-ProRule" id="PRU01005"/>
    </source>
</evidence>
<feature type="domain" description="ShKT" evidence="4">
    <location>
        <begin position="17"/>
        <end position="57"/>
    </location>
</feature>
<dbReference type="InterPro" id="IPR003582">
    <property type="entry name" value="ShKT_dom"/>
</dbReference>
<dbReference type="Gene3D" id="1.10.10.1940">
    <property type="match status" value="1"/>
</dbReference>
<comment type="caution">
    <text evidence="3">Lacks conserved residue(s) required for the propagation of feature annotation.</text>
</comment>
<dbReference type="OrthoDB" id="5863778at2759"/>
<dbReference type="PANTHER" id="PTHR46219:SF5">
    <property type="entry name" value="SHKT DOMAIN-CONTAINING PROTEIN"/>
    <property type="match status" value="1"/>
</dbReference>
<dbReference type="SMART" id="SM00254">
    <property type="entry name" value="ShKT"/>
    <property type="match status" value="1"/>
</dbReference>
<evidence type="ECO:0000313" key="6">
    <source>
        <dbReference type="Proteomes" id="UP000230423"/>
    </source>
</evidence>
<name>A0A2G9T6L7_TELCI</name>
<dbReference type="AlphaFoldDB" id="A0A2G9T6L7"/>
<accession>A0A2G9T6L7</accession>
<evidence type="ECO:0000259" key="4">
    <source>
        <dbReference type="PROSITE" id="PS51670"/>
    </source>
</evidence>
<dbReference type="Proteomes" id="UP000230423">
    <property type="component" value="Unassembled WGS sequence"/>
</dbReference>
<reference evidence="5 6" key="1">
    <citation type="submission" date="2015-09" db="EMBL/GenBank/DDBJ databases">
        <title>Draft genome of the parasitic nematode Teladorsagia circumcincta isolate WARC Sus (inbred).</title>
        <authorList>
            <person name="Mitreva M."/>
        </authorList>
    </citation>
    <scope>NUCLEOTIDE SEQUENCE [LARGE SCALE GENOMIC DNA]</scope>
    <source>
        <strain evidence="5 6">S</strain>
    </source>
</reference>
<gene>
    <name evidence="5" type="ORF">TELCIR_25075</name>
</gene>
<evidence type="ECO:0000313" key="5">
    <source>
        <dbReference type="EMBL" id="PIO53584.1"/>
    </source>
</evidence>
<organism evidence="5 6">
    <name type="scientific">Teladorsagia circumcincta</name>
    <name type="common">Brown stomach worm</name>
    <name type="synonym">Ostertagia circumcincta</name>
    <dbReference type="NCBI Taxonomy" id="45464"/>
    <lineage>
        <taxon>Eukaryota</taxon>
        <taxon>Metazoa</taxon>
        <taxon>Ecdysozoa</taxon>
        <taxon>Nematoda</taxon>
        <taxon>Chromadorea</taxon>
        <taxon>Rhabditida</taxon>
        <taxon>Rhabditina</taxon>
        <taxon>Rhabditomorpha</taxon>
        <taxon>Strongyloidea</taxon>
        <taxon>Trichostrongylidae</taxon>
        <taxon>Teladorsagia</taxon>
    </lineage>
</organism>
<sequence length="70" mass="7653">MKLKALRIPTKVATGACKDLLNPRTGVSDCPNVAYLCNNPVYYTLMTQQCPRTCNRCPGTSTVSPTMTSR</sequence>
<keyword evidence="2" id="KW-1015">Disulfide bond</keyword>
<keyword evidence="1" id="KW-0732">Signal</keyword>
<dbReference type="PANTHER" id="PTHR46219">
    <property type="entry name" value="PROTEIN CBG11138"/>
    <property type="match status" value="1"/>
</dbReference>
<proteinExistence type="predicted"/>
<evidence type="ECO:0000256" key="2">
    <source>
        <dbReference type="ARBA" id="ARBA00023157"/>
    </source>
</evidence>
<dbReference type="PROSITE" id="PS51670">
    <property type="entry name" value="SHKT"/>
    <property type="match status" value="1"/>
</dbReference>
<dbReference type="EMBL" id="KZ410219">
    <property type="protein sequence ID" value="PIO53584.1"/>
    <property type="molecule type" value="Genomic_DNA"/>
</dbReference>
<keyword evidence="6" id="KW-1185">Reference proteome</keyword>
<dbReference type="FunFam" id="1.10.10.1940:FF:000002">
    <property type="entry name" value="PHAryngeal gland Toxin-related"/>
    <property type="match status" value="1"/>
</dbReference>
<protein>
    <submittedName>
        <fullName evidence="5">ShTK domain protein</fullName>
    </submittedName>
</protein>
<feature type="non-terminal residue" evidence="5">
    <location>
        <position position="70"/>
    </location>
</feature>
<dbReference type="Pfam" id="PF01549">
    <property type="entry name" value="ShK"/>
    <property type="match status" value="1"/>
</dbReference>